<organism evidence="3 4">
    <name type="scientific">Phycomyces blakesleeanus (strain ATCC 8743b / DSM 1359 / FGSC 10004 / NBRC 33097 / NRRL 1555)</name>
    <dbReference type="NCBI Taxonomy" id="763407"/>
    <lineage>
        <taxon>Eukaryota</taxon>
        <taxon>Fungi</taxon>
        <taxon>Fungi incertae sedis</taxon>
        <taxon>Mucoromycota</taxon>
        <taxon>Mucoromycotina</taxon>
        <taxon>Mucoromycetes</taxon>
        <taxon>Mucorales</taxon>
        <taxon>Phycomycetaceae</taxon>
        <taxon>Phycomyces</taxon>
    </lineage>
</organism>
<keyword evidence="4" id="KW-1185">Reference proteome</keyword>
<proteinExistence type="predicted"/>
<name>A0A167R5M7_PHYB8</name>
<dbReference type="Proteomes" id="UP000077315">
    <property type="component" value="Unassembled WGS sequence"/>
</dbReference>
<accession>A0A167R5M7</accession>
<evidence type="ECO:0000256" key="1">
    <source>
        <dbReference type="SAM" id="MobiDB-lite"/>
    </source>
</evidence>
<dbReference type="EMBL" id="KV440971">
    <property type="protein sequence ID" value="OAD80899.1"/>
    <property type="molecule type" value="Genomic_DNA"/>
</dbReference>
<evidence type="ECO:0000256" key="2">
    <source>
        <dbReference type="SAM" id="SignalP"/>
    </source>
</evidence>
<sequence>MKVLGLVSFLVATVAGVSAQLSAPMKNYNVTSPVSNGPYVVGQVVPCTYQLFNEYDTSVLKLQISLESATNSSINFPITTNADISKTTEFSKFEGNYTYYEHSINYQIPSTVAVGQYNVVFLDATTQTKLVVPIEVRAAAVIPSTTIPPSKAATEGSSSPTGGSGASTPASSNIFAGNSGAMTSPGLATKTLFALAAVAGIAFML</sequence>
<dbReference type="AlphaFoldDB" id="A0A167R5M7"/>
<reference evidence="4" key="1">
    <citation type="submission" date="2015-06" db="EMBL/GenBank/DDBJ databases">
        <title>Expansion of signal transduction pathways in fungi by whole-genome duplication.</title>
        <authorList>
            <consortium name="DOE Joint Genome Institute"/>
            <person name="Corrochano L.M."/>
            <person name="Kuo A."/>
            <person name="Marcet-Houben M."/>
            <person name="Polaino S."/>
            <person name="Salamov A."/>
            <person name="Villalobos J.M."/>
            <person name="Alvarez M.I."/>
            <person name="Avalos J."/>
            <person name="Benito E.P."/>
            <person name="Benoit I."/>
            <person name="Burger G."/>
            <person name="Camino L.P."/>
            <person name="Canovas D."/>
            <person name="Cerda-Olmedo E."/>
            <person name="Cheng J.-F."/>
            <person name="Dominguez A."/>
            <person name="Elias M."/>
            <person name="Eslava A.P."/>
            <person name="Glaser F."/>
            <person name="Grimwood J."/>
            <person name="Gutierrez G."/>
            <person name="Heitman J."/>
            <person name="Henrissat B."/>
            <person name="Iturriaga E.A."/>
            <person name="Lang B.F."/>
            <person name="Lavin J.L."/>
            <person name="Lee S."/>
            <person name="Li W."/>
            <person name="Lindquist E."/>
            <person name="Lopez-Garcia S."/>
            <person name="Luque E.M."/>
            <person name="Marcos A.T."/>
            <person name="Martin J."/>
            <person name="McCluskey K."/>
            <person name="Medina H.R."/>
            <person name="Miralles-Duran A."/>
            <person name="Miyazaki A."/>
            <person name="Munoz-Torres E."/>
            <person name="Oguiza J.A."/>
            <person name="Ohm R."/>
            <person name="Olmedo M."/>
            <person name="Orejas M."/>
            <person name="Ortiz-Castellanos L."/>
            <person name="Pisabarro A.G."/>
            <person name="Rodriguez-Romero J."/>
            <person name="Ruiz-Herrera J."/>
            <person name="Ruiz-Vazquez R."/>
            <person name="Sanz C."/>
            <person name="Schackwitz W."/>
            <person name="Schmutz J."/>
            <person name="Shahriari M."/>
            <person name="Shelest E."/>
            <person name="Silva-Franco F."/>
            <person name="Soanes D."/>
            <person name="Syed K."/>
            <person name="Tagua V.G."/>
            <person name="Talbot N.J."/>
            <person name="Thon M."/>
            <person name="De vries R.P."/>
            <person name="Wiebenga A."/>
            <person name="Yadav J.S."/>
            <person name="Braun E.L."/>
            <person name="Baker S."/>
            <person name="Garre V."/>
            <person name="Horwitz B."/>
            <person name="Torres-Martinez S."/>
            <person name="Idnurm A."/>
            <person name="Herrera-Estrella A."/>
            <person name="Gabaldon T."/>
            <person name="Grigoriev I.V."/>
        </authorList>
    </citation>
    <scope>NUCLEOTIDE SEQUENCE [LARGE SCALE GENOMIC DNA]</scope>
    <source>
        <strain evidence="4">NRRL 1555(-)</strain>
    </source>
</reference>
<evidence type="ECO:0000313" key="4">
    <source>
        <dbReference type="Proteomes" id="UP000077315"/>
    </source>
</evidence>
<keyword evidence="2" id="KW-0732">Signal</keyword>
<feature type="compositionally biased region" description="Low complexity" evidence="1">
    <location>
        <begin position="156"/>
        <end position="170"/>
    </location>
</feature>
<protein>
    <submittedName>
        <fullName evidence="3">Uncharacterized protein</fullName>
    </submittedName>
</protein>
<dbReference type="RefSeq" id="XP_018298939.1">
    <property type="nucleotide sequence ID" value="XM_018433543.1"/>
</dbReference>
<feature type="region of interest" description="Disordered" evidence="1">
    <location>
        <begin position="148"/>
        <end position="170"/>
    </location>
</feature>
<dbReference type="InParanoid" id="A0A167R5M7"/>
<gene>
    <name evidence="3" type="ORF">PHYBLDRAFT_157006</name>
</gene>
<dbReference type="GeneID" id="28994449"/>
<evidence type="ECO:0000313" key="3">
    <source>
        <dbReference type="EMBL" id="OAD80899.1"/>
    </source>
</evidence>
<feature type="signal peptide" evidence="2">
    <location>
        <begin position="1"/>
        <end position="19"/>
    </location>
</feature>
<feature type="chain" id="PRO_5007891821" evidence="2">
    <location>
        <begin position="20"/>
        <end position="205"/>
    </location>
</feature>
<dbReference type="OrthoDB" id="2257446at2759"/>
<dbReference type="VEuPathDB" id="FungiDB:PHYBLDRAFT_157006"/>